<comment type="caution">
    <text evidence="3">The sequence shown here is derived from an EMBL/GenBank/DDBJ whole genome shotgun (WGS) entry which is preliminary data.</text>
</comment>
<protein>
    <submittedName>
        <fullName evidence="3">ArsC/Spx/MgsR family protein</fullName>
    </submittedName>
</protein>
<dbReference type="EMBL" id="JBDJNQ010000007">
    <property type="protein sequence ID" value="MEN5378612.1"/>
    <property type="molecule type" value="Genomic_DNA"/>
</dbReference>
<dbReference type="Pfam" id="PF03960">
    <property type="entry name" value="ArsC"/>
    <property type="match status" value="1"/>
</dbReference>
<evidence type="ECO:0000313" key="3">
    <source>
        <dbReference type="EMBL" id="MEN5378612.1"/>
    </source>
</evidence>
<dbReference type="PROSITE" id="PS51353">
    <property type="entry name" value="ARSC"/>
    <property type="match status" value="1"/>
</dbReference>
<dbReference type="PANTHER" id="PTHR30041:SF4">
    <property type="entry name" value="ARSENATE REDUCTASE"/>
    <property type="match status" value="1"/>
</dbReference>
<dbReference type="InterPro" id="IPR036249">
    <property type="entry name" value="Thioredoxin-like_sf"/>
</dbReference>
<sequence length="116" mass="13378">MIKIYHNKLCSKSCAVLDLLKSKDVDLSIREYLQDVPSKDELLELVTLLQLKPLELIRRNESIFQEKFKNLVLSDEEWISVMLEYPILIERPIVVKDGKAVIGRPIDKVITLISEG</sequence>
<dbReference type="RefSeq" id="WP_208698125.1">
    <property type="nucleotide sequence ID" value="NZ_JBDJLH010000002.1"/>
</dbReference>
<dbReference type="Proteomes" id="UP001409291">
    <property type="component" value="Unassembled WGS sequence"/>
</dbReference>
<evidence type="ECO:0000313" key="4">
    <source>
        <dbReference type="Proteomes" id="UP001409291"/>
    </source>
</evidence>
<comment type="similarity">
    <text evidence="1 2">Belongs to the ArsC family.</text>
</comment>
<evidence type="ECO:0000256" key="1">
    <source>
        <dbReference type="ARBA" id="ARBA00007198"/>
    </source>
</evidence>
<dbReference type="PANTHER" id="PTHR30041">
    <property type="entry name" value="ARSENATE REDUCTASE"/>
    <property type="match status" value="1"/>
</dbReference>
<dbReference type="InterPro" id="IPR006660">
    <property type="entry name" value="Arsenate_reductase-like"/>
</dbReference>
<dbReference type="Gene3D" id="3.40.30.10">
    <property type="entry name" value="Glutaredoxin"/>
    <property type="match status" value="1"/>
</dbReference>
<evidence type="ECO:0000256" key="2">
    <source>
        <dbReference type="PROSITE-ProRule" id="PRU01282"/>
    </source>
</evidence>
<accession>A0ABV0BVV7</accession>
<proteinExistence type="inferred from homology"/>
<gene>
    <name evidence="3" type="ORF">ABE541_15220</name>
</gene>
<organism evidence="3 4">
    <name type="scientific">Sphingobacterium kitahiroshimense</name>
    <dbReference type="NCBI Taxonomy" id="470446"/>
    <lineage>
        <taxon>Bacteria</taxon>
        <taxon>Pseudomonadati</taxon>
        <taxon>Bacteroidota</taxon>
        <taxon>Sphingobacteriia</taxon>
        <taxon>Sphingobacteriales</taxon>
        <taxon>Sphingobacteriaceae</taxon>
        <taxon>Sphingobacterium</taxon>
    </lineage>
</organism>
<name>A0ABV0BVV7_9SPHI</name>
<keyword evidence="4" id="KW-1185">Reference proteome</keyword>
<reference evidence="3 4" key="1">
    <citation type="submission" date="2024-04" db="EMBL/GenBank/DDBJ databases">
        <title>WGS of bacteria from Torrens River.</title>
        <authorList>
            <person name="Wyrsch E.R."/>
            <person name="Drigo B."/>
        </authorList>
    </citation>
    <scope>NUCLEOTIDE SEQUENCE [LARGE SCALE GENOMIC DNA]</scope>
    <source>
        <strain evidence="3 4">TWI391</strain>
    </source>
</reference>
<dbReference type="SUPFAM" id="SSF52833">
    <property type="entry name" value="Thioredoxin-like"/>
    <property type="match status" value="1"/>
</dbReference>